<feature type="region of interest" description="Disordered" evidence="1">
    <location>
        <begin position="149"/>
        <end position="243"/>
    </location>
</feature>
<gene>
    <name evidence="2" type="ORF">ACFY05_25040</name>
</gene>
<keyword evidence="3" id="KW-1185">Reference proteome</keyword>
<protein>
    <recommendedName>
        <fullName evidence="4">Transposase</fullName>
    </recommendedName>
</protein>
<evidence type="ECO:0000313" key="3">
    <source>
        <dbReference type="Proteomes" id="UP001602119"/>
    </source>
</evidence>
<comment type="caution">
    <text evidence="2">The sequence shown here is derived from an EMBL/GenBank/DDBJ whole genome shotgun (WGS) entry which is preliminary data.</text>
</comment>
<proteinExistence type="predicted"/>
<evidence type="ECO:0008006" key="4">
    <source>
        <dbReference type="Google" id="ProtNLM"/>
    </source>
</evidence>
<evidence type="ECO:0000256" key="1">
    <source>
        <dbReference type="SAM" id="MobiDB-lite"/>
    </source>
</evidence>
<name>A0ABW6V9X3_MICFU</name>
<feature type="compositionally biased region" description="Basic and acidic residues" evidence="1">
    <location>
        <begin position="169"/>
        <end position="243"/>
    </location>
</feature>
<dbReference type="Proteomes" id="UP001602119">
    <property type="component" value="Unassembled WGS sequence"/>
</dbReference>
<feature type="region of interest" description="Disordered" evidence="1">
    <location>
        <begin position="276"/>
        <end position="297"/>
    </location>
</feature>
<organism evidence="2 3">
    <name type="scientific">Microtetraspora fusca</name>
    <dbReference type="NCBI Taxonomy" id="1997"/>
    <lineage>
        <taxon>Bacteria</taxon>
        <taxon>Bacillati</taxon>
        <taxon>Actinomycetota</taxon>
        <taxon>Actinomycetes</taxon>
        <taxon>Streptosporangiales</taxon>
        <taxon>Streptosporangiaceae</taxon>
        <taxon>Microtetraspora</taxon>
    </lineage>
</organism>
<dbReference type="RefSeq" id="WP_387344443.1">
    <property type="nucleotide sequence ID" value="NZ_JBIAXI010000016.1"/>
</dbReference>
<reference evidence="2 3" key="1">
    <citation type="submission" date="2024-10" db="EMBL/GenBank/DDBJ databases">
        <title>The Natural Products Discovery Center: Release of the First 8490 Sequenced Strains for Exploring Actinobacteria Biosynthetic Diversity.</title>
        <authorList>
            <person name="Kalkreuter E."/>
            <person name="Kautsar S.A."/>
            <person name="Yang D."/>
            <person name="Bader C.D."/>
            <person name="Teijaro C.N."/>
            <person name="Fluegel L."/>
            <person name="Davis C.M."/>
            <person name="Simpson J.R."/>
            <person name="Lauterbach L."/>
            <person name="Steele A.D."/>
            <person name="Gui C."/>
            <person name="Meng S."/>
            <person name="Li G."/>
            <person name="Viehrig K."/>
            <person name="Ye F."/>
            <person name="Su P."/>
            <person name="Kiefer A.F."/>
            <person name="Nichols A."/>
            <person name="Cepeda A.J."/>
            <person name="Yan W."/>
            <person name="Fan B."/>
            <person name="Jiang Y."/>
            <person name="Adhikari A."/>
            <person name="Zheng C.-J."/>
            <person name="Schuster L."/>
            <person name="Cowan T.M."/>
            <person name="Smanski M.J."/>
            <person name="Chevrette M.G."/>
            <person name="De Carvalho L.P.S."/>
            <person name="Shen B."/>
        </authorList>
    </citation>
    <scope>NUCLEOTIDE SEQUENCE [LARGE SCALE GENOMIC DNA]</scope>
    <source>
        <strain evidence="2 3">NPDC001281</strain>
    </source>
</reference>
<accession>A0ABW6V9X3</accession>
<dbReference type="EMBL" id="JBIAXI010000016">
    <property type="protein sequence ID" value="MFF4776127.1"/>
    <property type="molecule type" value="Genomic_DNA"/>
</dbReference>
<evidence type="ECO:0000313" key="2">
    <source>
        <dbReference type="EMBL" id="MFF4776127.1"/>
    </source>
</evidence>
<sequence>MDLNAAADRLYGLPPNEFTAARDALAKEIKAAGNAGLAREVGKLRRPTVAAWAVNQAVRRHPEEIGELLDLGERLRTAWHEQDAEALSELTGRRSELTGRLSRLIAEDAEAEGRRPAALPEVEQTLDAAIVDADAAERVRQGRLTAPLSYSGFVPAPMPRTARTGAPGRPEKSRARERVRREPEREAAEGRAGERRERERQERRAEALRRAAEEADRAAAEAEARHAEWTAEREAAAGERDRRAAEVAALEDRLAAARERLEDAEQRLRVAERDEATAARAAATAREKAAHARAALP</sequence>